<reference evidence="3" key="1">
    <citation type="journal article" date="2014" name="Int. J. Syst. Evol. Microbiol.">
        <title>Complete genome sequence of Corynebacterium casei LMG S-19264T (=DSM 44701T), isolated from a smear-ripened cheese.</title>
        <authorList>
            <consortium name="US DOE Joint Genome Institute (JGI-PGF)"/>
            <person name="Walter F."/>
            <person name="Albersmeier A."/>
            <person name="Kalinowski J."/>
            <person name="Ruckert C."/>
        </authorList>
    </citation>
    <scope>NUCLEOTIDE SEQUENCE</scope>
    <source>
        <strain evidence="3">KCTC 32182</strain>
    </source>
</reference>
<protein>
    <submittedName>
        <fullName evidence="3">NAD-dependent epimerase</fullName>
    </submittedName>
</protein>
<feature type="domain" description="NAD-dependent epimerase/dehydratase" evidence="2">
    <location>
        <begin position="3"/>
        <end position="249"/>
    </location>
</feature>
<dbReference type="AlphaFoldDB" id="A0A918P0Z7"/>
<dbReference type="Gene3D" id="3.40.50.720">
    <property type="entry name" value="NAD(P)-binding Rossmann-like Domain"/>
    <property type="match status" value="1"/>
</dbReference>
<dbReference type="PANTHER" id="PTHR43574">
    <property type="entry name" value="EPIMERASE-RELATED"/>
    <property type="match status" value="1"/>
</dbReference>
<dbReference type="InterPro" id="IPR001509">
    <property type="entry name" value="Epimerase_deHydtase"/>
</dbReference>
<gene>
    <name evidence="3" type="ORF">GCM10011289_14530</name>
</gene>
<dbReference type="CDD" id="cd05253">
    <property type="entry name" value="UDP_GE_SDE_e"/>
    <property type="match status" value="1"/>
</dbReference>
<dbReference type="EMBL" id="BMYX01000006">
    <property type="protein sequence ID" value="GGY12448.1"/>
    <property type="molecule type" value="Genomic_DNA"/>
</dbReference>
<evidence type="ECO:0000256" key="1">
    <source>
        <dbReference type="ARBA" id="ARBA00023027"/>
    </source>
</evidence>
<accession>A0A918P0Z7</accession>
<dbReference type="RefSeq" id="WP_189532777.1">
    <property type="nucleotide sequence ID" value="NZ_BMYX01000006.1"/>
</dbReference>
<dbReference type="Proteomes" id="UP000645257">
    <property type="component" value="Unassembled WGS sequence"/>
</dbReference>
<keyword evidence="1" id="KW-0520">NAD</keyword>
<name>A0A918P0Z7_9NEIS</name>
<comment type="caution">
    <text evidence="3">The sequence shown here is derived from an EMBL/GenBank/DDBJ whole genome shotgun (WGS) entry which is preliminary data.</text>
</comment>
<dbReference type="Pfam" id="PF01370">
    <property type="entry name" value="Epimerase"/>
    <property type="match status" value="1"/>
</dbReference>
<organism evidence="3 4">
    <name type="scientific">Paludibacterium paludis</name>
    <dbReference type="NCBI Taxonomy" id="1225769"/>
    <lineage>
        <taxon>Bacteria</taxon>
        <taxon>Pseudomonadati</taxon>
        <taxon>Pseudomonadota</taxon>
        <taxon>Betaproteobacteria</taxon>
        <taxon>Neisseriales</taxon>
        <taxon>Chromobacteriaceae</taxon>
        <taxon>Paludibacterium</taxon>
    </lineage>
</organism>
<proteinExistence type="predicted"/>
<sequence length="322" mass="35958">MKILVTGAAGFIGRAVCEQLLERGIGQVVGIDNLNDYYPVALKEARLATLRGRADFVFEKLDLADRDGMDALFAREQFDYVIHLAAQAGVRYSIQNPHAYAQSNLVGMTNMLEACRHHGIRHLVFASSSSVYGKNAKVPFSEDDRTDEPVSFYAATKKANEVMAHSYAHLFGLPVTGLRFFTVYGPWGRPDMAPWLFTEAILKGDTIKVFNHGELMRDFTYIDDIVEGILRVMEKAPEGAVPYRLFNIGNHNPVALMDFIKAVEGACGKEAVKEYLPMQDGDVPVTYADTARLRDAVGFSPDTPLTEGMRRFVGWYRAYRNV</sequence>
<dbReference type="SUPFAM" id="SSF51735">
    <property type="entry name" value="NAD(P)-binding Rossmann-fold domains"/>
    <property type="match status" value="1"/>
</dbReference>
<dbReference type="PRINTS" id="PR01713">
    <property type="entry name" value="NUCEPIMERASE"/>
</dbReference>
<evidence type="ECO:0000313" key="3">
    <source>
        <dbReference type="EMBL" id="GGY12448.1"/>
    </source>
</evidence>
<evidence type="ECO:0000259" key="2">
    <source>
        <dbReference type="Pfam" id="PF01370"/>
    </source>
</evidence>
<keyword evidence="4" id="KW-1185">Reference proteome</keyword>
<reference evidence="3" key="2">
    <citation type="submission" date="2020-09" db="EMBL/GenBank/DDBJ databases">
        <authorList>
            <person name="Sun Q."/>
            <person name="Kim S."/>
        </authorList>
    </citation>
    <scope>NUCLEOTIDE SEQUENCE</scope>
    <source>
        <strain evidence="3">KCTC 32182</strain>
    </source>
</reference>
<evidence type="ECO:0000313" key="4">
    <source>
        <dbReference type="Proteomes" id="UP000645257"/>
    </source>
</evidence>
<dbReference type="InterPro" id="IPR036291">
    <property type="entry name" value="NAD(P)-bd_dom_sf"/>
</dbReference>